<dbReference type="OrthoDB" id="9802097at2"/>
<keyword evidence="3" id="KW-0949">S-adenosyl-L-methionine</keyword>
<evidence type="ECO:0000313" key="5">
    <source>
        <dbReference type="EMBL" id="ADU65785.1"/>
    </source>
</evidence>
<dbReference type="PANTHER" id="PTHR43464">
    <property type="entry name" value="METHYLTRANSFERASE"/>
    <property type="match status" value="1"/>
</dbReference>
<sequence>MAKIQKKHVSSEGWEGVAHWYTGWAGAGGSVYHRKLAIPAVMGLMNPREGQHILDMGCGPGALAQHICRRGAWYTGIDCSRKLLHFARRHNGGDRTRFLSGDATALQGHPELDEGSFDGVVFLLSLQDIHPLEGAIDSAAWALRPGGQLVIFMTHPCFRVPRQSGWGWDAQRKLHYRRIDRYLSALEVPMQPHERGRGTTRSYHRPLSQYFREIVQRRLVVDAFEEYAIPGEISRKFSGNADNRDIPLFLAVRARKY</sequence>
<evidence type="ECO:0000256" key="1">
    <source>
        <dbReference type="ARBA" id="ARBA00022603"/>
    </source>
</evidence>
<dbReference type="HOGENOM" id="CLU_049749_1_0_0"/>
<accession>E6W3J2</accession>
<dbReference type="AlphaFoldDB" id="E6W3J2"/>
<dbReference type="SUPFAM" id="SSF53335">
    <property type="entry name" value="S-adenosyl-L-methionine-dependent methyltransferases"/>
    <property type="match status" value="1"/>
</dbReference>
<dbReference type="Proteomes" id="UP000002572">
    <property type="component" value="Chromosome"/>
</dbReference>
<dbReference type="InterPro" id="IPR013216">
    <property type="entry name" value="Methyltransf_11"/>
</dbReference>
<dbReference type="eggNOG" id="COG2226">
    <property type="taxonomic scope" value="Bacteria"/>
</dbReference>
<protein>
    <submittedName>
        <fullName evidence="5">Methyltransferase type 11</fullName>
    </submittedName>
</protein>
<dbReference type="InterPro" id="IPR029063">
    <property type="entry name" value="SAM-dependent_MTases_sf"/>
</dbReference>
<dbReference type="PANTHER" id="PTHR43464:SF19">
    <property type="entry name" value="UBIQUINONE BIOSYNTHESIS O-METHYLTRANSFERASE, MITOCHONDRIAL"/>
    <property type="match status" value="1"/>
</dbReference>
<gene>
    <name evidence="5" type="ordered locus">Selin_1050</name>
</gene>
<dbReference type="InParanoid" id="E6W3J2"/>
<dbReference type="CDD" id="cd02440">
    <property type="entry name" value="AdoMet_MTases"/>
    <property type="match status" value="1"/>
</dbReference>
<keyword evidence="2 5" id="KW-0808">Transferase</keyword>
<dbReference type="Pfam" id="PF08241">
    <property type="entry name" value="Methyltransf_11"/>
    <property type="match status" value="1"/>
</dbReference>
<dbReference type="KEGG" id="din:Selin_1050"/>
<dbReference type="GO" id="GO:0008757">
    <property type="term" value="F:S-adenosylmethionine-dependent methyltransferase activity"/>
    <property type="evidence" value="ECO:0007669"/>
    <property type="project" value="InterPro"/>
</dbReference>
<proteinExistence type="predicted"/>
<keyword evidence="1 5" id="KW-0489">Methyltransferase</keyword>
<reference evidence="5 6" key="1">
    <citation type="submission" date="2010-12" db="EMBL/GenBank/DDBJ databases">
        <title>Complete sequence of Desulfurispirillum indicum S5.</title>
        <authorList>
            <consortium name="US DOE Joint Genome Institute"/>
            <person name="Lucas S."/>
            <person name="Copeland A."/>
            <person name="Lapidus A."/>
            <person name="Cheng J.-F."/>
            <person name="Goodwin L."/>
            <person name="Pitluck S."/>
            <person name="Chertkov O."/>
            <person name="Held B."/>
            <person name="Detter J.C."/>
            <person name="Han C."/>
            <person name="Tapia R."/>
            <person name="Land M."/>
            <person name="Hauser L."/>
            <person name="Kyrpides N."/>
            <person name="Ivanova N."/>
            <person name="Mikhailova N."/>
            <person name="Haggblom M."/>
            <person name="Rauschenbach I."/>
            <person name="Bini E."/>
            <person name="Woyke T."/>
        </authorList>
    </citation>
    <scope>NUCLEOTIDE SEQUENCE [LARGE SCALE GENOMIC DNA]</scope>
    <source>
        <strain evidence="6">ATCC BAA-1389 / DSM 22839 / S5</strain>
    </source>
</reference>
<name>E6W3J2_DESIS</name>
<organism evidence="5 6">
    <name type="scientific">Desulfurispirillum indicum (strain ATCC BAA-1389 / DSM 22839 / S5)</name>
    <dbReference type="NCBI Taxonomy" id="653733"/>
    <lineage>
        <taxon>Bacteria</taxon>
        <taxon>Pseudomonadati</taxon>
        <taxon>Chrysiogenota</taxon>
        <taxon>Chrysiogenia</taxon>
        <taxon>Chrysiogenales</taxon>
        <taxon>Chrysiogenaceae</taxon>
        <taxon>Desulfurispirillum</taxon>
    </lineage>
</organism>
<evidence type="ECO:0000313" key="6">
    <source>
        <dbReference type="Proteomes" id="UP000002572"/>
    </source>
</evidence>
<dbReference type="RefSeq" id="WP_013505666.1">
    <property type="nucleotide sequence ID" value="NC_014836.1"/>
</dbReference>
<dbReference type="EMBL" id="CP002432">
    <property type="protein sequence ID" value="ADU65785.1"/>
    <property type="molecule type" value="Genomic_DNA"/>
</dbReference>
<evidence type="ECO:0000256" key="2">
    <source>
        <dbReference type="ARBA" id="ARBA00022679"/>
    </source>
</evidence>
<evidence type="ECO:0000256" key="3">
    <source>
        <dbReference type="ARBA" id="ARBA00022691"/>
    </source>
</evidence>
<evidence type="ECO:0000259" key="4">
    <source>
        <dbReference type="Pfam" id="PF08241"/>
    </source>
</evidence>
<keyword evidence="6" id="KW-1185">Reference proteome</keyword>
<dbReference type="GO" id="GO:0032259">
    <property type="term" value="P:methylation"/>
    <property type="evidence" value="ECO:0007669"/>
    <property type="project" value="UniProtKB-KW"/>
</dbReference>
<feature type="domain" description="Methyltransferase type 11" evidence="4">
    <location>
        <begin position="54"/>
        <end position="151"/>
    </location>
</feature>
<dbReference type="FunCoup" id="E6W3J2">
    <property type="interactions" value="226"/>
</dbReference>
<dbReference type="Gene3D" id="3.40.50.150">
    <property type="entry name" value="Vaccinia Virus protein VP39"/>
    <property type="match status" value="1"/>
</dbReference>